<dbReference type="AlphaFoldDB" id="A0A0D0BHU0"/>
<reference evidence="1 2" key="1">
    <citation type="submission" date="2014-04" db="EMBL/GenBank/DDBJ databases">
        <title>Evolutionary Origins and Diversification of the Mycorrhizal Mutualists.</title>
        <authorList>
            <consortium name="DOE Joint Genome Institute"/>
            <consortium name="Mycorrhizal Genomics Consortium"/>
            <person name="Kohler A."/>
            <person name="Kuo A."/>
            <person name="Nagy L.G."/>
            <person name="Floudas D."/>
            <person name="Copeland A."/>
            <person name="Barry K.W."/>
            <person name="Cichocki N."/>
            <person name="Veneault-Fourrey C."/>
            <person name="LaButti K."/>
            <person name="Lindquist E.A."/>
            <person name="Lipzen A."/>
            <person name="Lundell T."/>
            <person name="Morin E."/>
            <person name="Murat C."/>
            <person name="Riley R."/>
            <person name="Ohm R."/>
            <person name="Sun H."/>
            <person name="Tunlid A."/>
            <person name="Henrissat B."/>
            <person name="Grigoriev I.V."/>
            <person name="Hibbett D.S."/>
            <person name="Martin F."/>
        </authorList>
    </citation>
    <scope>NUCLEOTIDE SEQUENCE [LARGE SCALE GENOMIC DNA]</scope>
    <source>
        <strain evidence="1 2">FD-317 M1</strain>
    </source>
</reference>
<dbReference type="InterPro" id="IPR045564">
    <property type="entry name" value="DUF5910"/>
</dbReference>
<proteinExistence type="predicted"/>
<dbReference type="HOGENOM" id="CLU_113384_0_0_1"/>
<accession>A0A0D0BHU0</accession>
<evidence type="ECO:0000313" key="2">
    <source>
        <dbReference type="Proteomes" id="UP000053593"/>
    </source>
</evidence>
<dbReference type="Pfam" id="PF19287">
    <property type="entry name" value="DUF5910"/>
    <property type="match status" value="1"/>
</dbReference>
<sequence length="211" mass="24848">MTKLNHLLRFLRLPHLSAKELMVPPLEQHIQEEVVATELHWYVIISCRRGSLITDHMYVQYLAIGKKEKILQAPMLYVPRAHPTNREEWKKSELEEYIRKKGMDPKETILFGDHWWFYGAYQVVLPPHYLLKSELNPTNAHGTNSLGIRIVRVSVSDIPPLLGQYEESGLPVAEWDLWKIKDWPQDLKLSTKEGREDMLKKGWLREDVKWS</sequence>
<protein>
    <submittedName>
        <fullName evidence="1">Uncharacterized protein</fullName>
    </submittedName>
</protein>
<name>A0A0D0BHU0_9AGAR</name>
<gene>
    <name evidence="1" type="ORF">GYMLUDRAFT_88080</name>
</gene>
<keyword evidence="2" id="KW-1185">Reference proteome</keyword>
<organism evidence="1 2">
    <name type="scientific">Collybiopsis luxurians FD-317 M1</name>
    <dbReference type="NCBI Taxonomy" id="944289"/>
    <lineage>
        <taxon>Eukaryota</taxon>
        <taxon>Fungi</taxon>
        <taxon>Dikarya</taxon>
        <taxon>Basidiomycota</taxon>
        <taxon>Agaricomycotina</taxon>
        <taxon>Agaricomycetes</taxon>
        <taxon>Agaricomycetidae</taxon>
        <taxon>Agaricales</taxon>
        <taxon>Marasmiineae</taxon>
        <taxon>Omphalotaceae</taxon>
        <taxon>Collybiopsis</taxon>
        <taxon>Collybiopsis luxurians</taxon>
    </lineage>
</organism>
<dbReference type="EMBL" id="KN834816">
    <property type="protein sequence ID" value="KIK54356.1"/>
    <property type="molecule type" value="Genomic_DNA"/>
</dbReference>
<evidence type="ECO:0000313" key="1">
    <source>
        <dbReference type="EMBL" id="KIK54356.1"/>
    </source>
</evidence>
<dbReference type="Proteomes" id="UP000053593">
    <property type="component" value="Unassembled WGS sequence"/>
</dbReference>